<protein>
    <recommendedName>
        <fullName evidence="2">Dipeptidylpeptidase IV N-terminal domain-containing protein</fullName>
    </recommendedName>
</protein>
<sequence>TDLILRNLEKSFDEHIGSVSSFSFNKPGTLLAYIIDAADKTGNGLYVIYLDSGSRRTLDYGAFDYAHLTWDEEGEALAVLKGKEKKDFIQKENSLVIITDLGIGEVKIFEYNPADSYDFPKNMVISEKRALSWSKDLTKVFFGVKEQEAIQEKKSEDAEEVANVDIWHWQDTRIQSVQMARANSDRNFTYRGVFNLENKRFIQLTDESMRDINITQDGKWGIGQDEREYISDWKERKADFYRVNIATGERTLMFKAHLRKLGLSPDSKHFLYWKDGHVWDYKIETGEKINLTKNA</sequence>
<gene>
    <name evidence="1" type="ORF">S01H1_19874</name>
</gene>
<feature type="non-terminal residue" evidence="1">
    <location>
        <position position="295"/>
    </location>
</feature>
<reference evidence="1" key="1">
    <citation type="journal article" date="2014" name="Front. Microbiol.">
        <title>High frequency of phylogenetically diverse reductive dehalogenase-homologous genes in deep subseafloor sedimentary metagenomes.</title>
        <authorList>
            <person name="Kawai M."/>
            <person name="Futagami T."/>
            <person name="Toyoda A."/>
            <person name="Takaki Y."/>
            <person name="Nishi S."/>
            <person name="Hori S."/>
            <person name="Arai W."/>
            <person name="Tsubouchi T."/>
            <person name="Morono Y."/>
            <person name="Uchiyama I."/>
            <person name="Ito T."/>
            <person name="Fujiyama A."/>
            <person name="Inagaki F."/>
            <person name="Takami H."/>
        </authorList>
    </citation>
    <scope>NUCLEOTIDE SEQUENCE</scope>
    <source>
        <strain evidence="1">Expedition CK06-06</strain>
    </source>
</reference>
<dbReference type="AlphaFoldDB" id="X0UAM2"/>
<feature type="non-terminal residue" evidence="1">
    <location>
        <position position="1"/>
    </location>
</feature>
<proteinExistence type="predicted"/>
<evidence type="ECO:0000313" key="1">
    <source>
        <dbReference type="EMBL" id="GAF97407.1"/>
    </source>
</evidence>
<name>X0UAM2_9ZZZZ</name>
<organism evidence="1">
    <name type="scientific">marine sediment metagenome</name>
    <dbReference type="NCBI Taxonomy" id="412755"/>
    <lineage>
        <taxon>unclassified sequences</taxon>
        <taxon>metagenomes</taxon>
        <taxon>ecological metagenomes</taxon>
    </lineage>
</organism>
<accession>X0UAM2</accession>
<dbReference type="EMBL" id="BARS01010794">
    <property type="protein sequence ID" value="GAF97407.1"/>
    <property type="molecule type" value="Genomic_DNA"/>
</dbReference>
<dbReference type="SUPFAM" id="SSF82171">
    <property type="entry name" value="DPP6 N-terminal domain-like"/>
    <property type="match status" value="1"/>
</dbReference>
<evidence type="ECO:0008006" key="2">
    <source>
        <dbReference type="Google" id="ProtNLM"/>
    </source>
</evidence>
<comment type="caution">
    <text evidence="1">The sequence shown here is derived from an EMBL/GenBank/DDBJ whole genome shotgun (WGS) entry which is preliminary data.</text>
</comment>